<dbReference type="SUPFAM" id="SSF81321">
    <property type="entry name" value="Family A G protein-coupled receptor-like"/>
    <property type="match status" value="1"/>
</dbReference>
<evidence type="ECO:0000313" key="15">
    <source>
        <dbReference type="Proteomes" id="UP000472266"/>
    </source>
</evidence>
<protein>
    <recommendedName>
        <fullName evidence="12">Taste receptor type 2</fullName>
    </recommendedName>
</protein>
<dbReference type="FunFam" id="1.20.1070.10:FF:000055">
    <property type="entry name" value="Taste receptor type 2"/>
    <property type="match status" value="1"/>
</dbReference>
<feature type="transmembrane region" description="Helical" evidence="13">
    <location>
        <begin position="78"/>
        <end position="103"/>
    </location>
</feature>
<dbReference type="GO" id="GO:0033038">
    <property type="term" value="F:bitter taste receptor activity"/>
    <property type="evidence" value="ECO:0007669"/>
    <property type="project" value="InterPro"/>
</dbReference>
<dbReference type="Proteomes" id="UP000472266">
    <property type="component" value="Chromosome 7"/>
</dbReference>
<keyword evidence="5 12" id="KW-0812">Transmembrane</keyword>
<evidence type="ECO:0000256" key="8">
    <source>
        <dbReference type="ARBA" id="ARBA00023136"/>
    </source>
</evidence>
<evidence type="ECO:0000256" key="10">
    <source>
        <dbReference type="ARBA" id="ARBA00023224"/>
    </source>
</evidence>
<dbReference type="InterPro" id="IPR007960">
    <property type="entry name" value="TAS2R"/>
</dbReference>
<reference evidence="14" key="2">
    <citation type="submission" date="2025-08" db="UniProtKB">
        <authorList>
            <consortium name="Ensembl"/>
        </authorList>
    </citation>
    <scope>IDENTIFICATION</scope>
</reference>
<keyword evidence="8 12" id="KW-0472">Membrane</keyword>
<evidence type="ECO:0000256" key="3">
    <source>
        <dbReference type="ARBA" id="ARBA00022480"/>
    </source>
</evidence>
<feature type="transmembrane region" description="Helical" evidence="13">
    <location>
        <begin position="42"/>
        <end position="66"/>
    </location>
</feature>
<comment type="subcellular location">
    <subcellularLocation>
        <location evidence="1 12">Membrane</location>
        <topology evidence="1 12">Multi-pass membrane protein</topology>
    </subcellularLocation>
</comment>
<evidence type="ECO:0000256" key="13">
    <source>
        <dbReference type="SAM" id="Phobius"/>
    </source>
</evidence>
<dbReference type="PANTHER" id="PTHR11394:SF47">
    <property type="entry name" value="TASTE RECEPTOR TYPE 2 MEMBER 40"/>
    <property type="match status" value="1"/>
</dbReference>
<evidence type="ECO:0000256" key="1">
    <source>
        <dbReference type="ARBA" id="ARBA00004141"/>
    </source>
</evidence>
<keyword evidence="9 12" id="KW-0675">Receptor</keyword>
<feature type="transmembrane region" description="Helical" evidence="13">
    <location>
        <begin position="123"/>
        <end position="145"/>
    </location>
</feature>
<keyword evidence="6 13" id="KW-1133">Transmembrane helix</keyword>
<dbReference type="InParanoid" id="A0A672UE15"/>
<dbReference type="PANTHER" id="PTHR11394">
    <property type="entry name" value="TASTE RECEPTOR TYPE 2"/>
    <property type="match status" value="1"/>
</dbReference>
<evidence type="ECO:0000256" key="9">
    <source>
        <dbReference type="ARBA" id="ARBA00023170"/>
    </source>
</evidence>
<keyword evidence="4 12" id="KW-0716">Sensory transduction</keyword>
<dbReference type="GO" id="GO:0016020">
    <property type="term" value="C:membrane"/>
    <property type="evidence" value="ECO:0007669"/>
    <property type="project" value="UniProtKB-SubCell"/>
</dbReference>
<organism evidence="14 15">
    <name type="scientific">Strigops habroptila</name>
    <name type="common">Kakapo</name>
    <dbReference type="NCBI Taxonomy" id="2489341"/>
    <lineage>
        <taxon>Eukaryota</taxon>
        <taxon>Metazoa</taxon>
        <taxon>Chordata</taxon>
        <taxon>Craniata</taxon>
        <taxon>Vertebrata</taxon>
        <taxon>Euteleostomi</taxon>
        <taxon>Archelosauria</taxon>
        <taxon>Archosauria</taxon>
        <taxon>Dinosauria</taxon>
        <taxon>Saurischia</taxon>
        <taxon>Theropoda</taxon>
        <taxon>Coelurosauria</taxon>
        <taxon>Aves</taxon>
        <taxon>Neognathae</taxon>
        <taxon>Neoaves</taxon>
        <taxon>Telluraves</taxon>
        <taxon>Australaves</taxon>
        <taxon>Psittaciformes</taxon>
        <taxon>Psittacidae</taxon>
        <taxon>Strigops</taxon>
    </lineage>
</organism>
<feature type="transmembrane region" description="Helical" evidence="13">
    <location>
        <begin position="6"/>
        <end position="30"/>
    </location>
</feature>
<dbReference type="GO" id="GO:0004930">
    <property type="term" value="F:G protein-coupled receptor activity"/>
    <property type="evidence" value="ECO:0007669"/>
    <property type="project" value="UniProtKB-KW"/>
</dbReference>
<evidence type="ECO:0000256" key="4">
    <source>
        <dbReference type="ARBA" id="ARBA00022606"/>
    </source>
</evidence>
<sequence length="300" mass="34498">IGATTYFFSTALAGTWINAFIISVICISWVKKKSFNSNEKVLLFLGCARFGYLIVTWVYCFLSIIYHTRFYVHSIPQVVVAVQSFLSSSNLWVSACLCVFYCVKIANFRYTFFIYLKVKIDKIVPWLLLGSVLLSLVICIAVYYITGEAHCSNSNSTTLENFWKIDVKMSEEFLPVFLINGFGFATAFMAVIFSVLLIFSLWRQKRKMQTNSMKELNMDAYIKVIKSILSFFIIYSFNFICLILTLIYAAKEQTTASFLIFIFQYAFPSLHSLTLIFSNPKLEKALLRTLACLKRNICKK</sequence>
<dbReference type="AlphaFoldDB" id="A0A672UE15"/>
<gene>
    <name evidence="14" type="primary">LOC115609345</name>
</gene>
<dbReference type="Ensembl" id="ENSSHBT00005015193.1">
    <property type="protein sequence ID" value="ENSSHBP00005012600.1"/>
    <property type="gene ID" value="ENSSHBG00005011057.1"/>
</dbReference>
<keyword evidence="3 12" id="KW-0919">Taste</keyword>
<feature type="transmembrane region" description="Helical" evidence="13">
    <location>
        <begin position="256"/>
        <end position="278"/>
    </location>
</feature>
<evidence type="ECO:0000256" key="2">
    <source>
        <dbReference type="ARBA" id="ARBA00007376"/>
    </source>
</evidence>
<evidence type="ECO:0000256" key="12">
    <source>
        <dbReference type="RuleBase" id="RU004424"/>
    </source>
</evidence>
<keyword evidence="10 12" id="KW-0807">Transducer</keyword>
<name>A0A672UE15_STRHB</name>
<evidence type="ECO:0000256" key="7">
    <source>
        <dbReference type="ARBA" id="ARBA00023040"/>
    </source>
</evidence>
<comment type="similarity">
    <text evidence="2 11">Belongs to the G-protein coupled receptor T2R family.</text>
</comment>
<dbReference type="Pfam" id="PF05296">
    <property type="entry name" value="TAS2R"/>
    <property type="match status" value="1"/>
</dbReference>
<dbReference type="Gene3D" id="1.20.1070.10">
    <property type="entry name" value="Rhodopsin 7-helix transmembrane proteins"/>
    <property type="match status" value="1"/>
</dbReference>
<reference evidence="14" key="3">
    <citation type="submission" date="2025-09" db="UniProtKB">
        <authorList>
            <consortium name="Ensembl"/>
        </authorList>
    </citation>
    <scope>IDENTIFICATION</scope>
</reference>
<feature type="transmembrane region" description="Helical" evidence="13">
    <location>
        <begin position="224"/>
        <end position="250"/>
    </location>
</feature>
<dbReference type="OMA" id="ENFWEAR"/>
<dbReference type="GeneTree" id="ENSGT01150000286961"/>
<keyword evidence="7 12" id="KW-0297">G-protein coupled receptor</keyword>
<reference evidence="14 15" key="1">
    <citation type="submission" date="2019-11" db="EMBL/GenBank/DDBJ databases">
        <title>Strigops habroptila (kakapo) genome, bStrHab1, primary haplotype, v2.</title>
        <authorList>
            <person name="Jarvis E.D."/>
            <person name="Howard J."/>
            <person name="Rhie A."/>
            <person name="Phillippy A."/>
            <person name="Korlach J."/>
            <person name="Digby A."/>
            <person name="Iorns D."/>
            <person name="Eason D."/>
            <person name="Robertson B."/>
            <person name="Raemaekers T."/>
            <person name="Howe K."/>
            <person name="Lewin H."/>
            <person name="Damas J."/>
            <person name="Hastie A."/>
            <person name="Tracey A."/>
            <person name="Chow W."/>
            <person name="Fedrigo O."/>
        </authorList>
    </citation>
    <scope>NUCLEOTIDE SEQUENCE [LARGE SCALE GENOMIC DNA]</scope>
</reference>
<evidence type="ECO:0000256" key="6">
    <source>
        <dbReference type="ARBA" id="ARBA00022989"/>
    </source>
</evidence>
<accession>A0A672UE15</accession>
<keyword evidence="15" id="KW-1185">Reference proteome</keyword>
<evidence type="ECO:0000256" key="11">
    <source>
        <dbReference type="RuleBase" id="RU004423"/>
    </source>
</evidence>
<proteinExistence type="inferred from homology"/>
<evidence type="ECO:0000313" key="14">
    <source>
        <dbReference type="Ensembl" id="ENSSHBP00005012600.1"/>
    </source>
</evidence>
<feature type="transmembrane region" description="Helical" evidence="13">
    <location>
        <begin position="177"/>
        <end position="203"/>
    </location>
</feature>
<evidence type="ECO:0000256" key="5">
    <source>
        <dbReference type="ARBA" id="ARBA00022692"/>
    </source>
</evidence>